<keyword evidence="1" id="KW-0328">Glycosyltransferase</keyword>
<comment type="caution">
    <text evidence="3">The sequence shown here is derived from an EMBL/GenBank/DDBJ whole genome shotgun (WGS) entry which is preliminary data.</text>
</comment>
<gene>
    <name evidence="3" type="ORF">VNI00_002743</name>
</gene>
<evidence type="ECO:0000313" key="3">
    <source>
        <dbReference type="EMBL" id="KAK7056191.1"/>
    </source>
</evidence>
<protein>
    <recommendedName>
        <fullName evidence="5">Phosphoribosyltransferase domain-containing protein</fullName>
    </recommendedName>
</protein>
<reference evidence="3 4" key="1">
    <citation type="submission" date="2024-01" db="EMBL/GenBank/DDBJ databases">
        <title>A draft genome for a cacao thread blight-causing isolate of Paramarasmius palmivorus.</title>
        <authorList>
            <person name="Baruah I.K."/>
            <person name="Bukari Y."/>
            <person name="Amoako-Attah I."/>
            <person name="Meinhardt L.W."/>
            <person name="Bailey B.A."/>
            <person name="Cohen S.P."/>
        </authorList>
    </citation>
    <scope>NUCLEOTIDE SEQUENCE [LARGE SCALE GENOMIC DNA]</scope>
    <source>
        <strain evidence="3 4">GH-12</strain>
    </source>
</reference>
<dbReference type="InterPro" id="IPR029057">
    <property type="entry name" value="PRTase-like"/>
</dbReference>
<evidence type="ECO:0000256" key="2">
    <source>
        <dbReference type="ARBA" id="ARBA00022679"/>
    </source>
</evidence>
<dbReference type="CDD" id="cd06223">
    <property type="entry name" value="PRTases_typeI"/>
    <property type="match status" value="1"/>
</dbReference>
<organism evidence="3 4">
    <name type="scientific">Paramarasmius palmivorus</name>
    <dbReference type="NCBI Taxonomy" id="297713"/>
    <lineage>
        <taxon>Eukaryota</taxon>
        <taxon>Fungi</taxon>
        <taxon>Dikarya</taxon>
        <taxon>Basidiomycota</taxon>
        <taxon>Agaricomycotina</taxon>
        <taxon>Agaricomycetes</taxon>
        <taxon>Agaricomycetidae</taxon>
        <taxon>Agaricales</taxon>
        <taxon>Marasmiineae</taxon>
        <taxon>Marasmiaceae</taxon>
        <taxon>Paramarasmius</taxon>
    </lineage>
</organism>
<name>A0AAW0DV95_9AGAR</name>
<dbReference type="SUPFAM" id="SSF53271">
    <property type="entry name" value="PRTase-like"/>
    <property type="match status" value="1"/>
</dbReference>
<keyword evidence="2" id="KW-0808">Transferase</keyword>
<dbReference type="Proteomes" id="UP001383192">
    <property type="component" value="Unassembled WGS sequence"/>
</dbReference>
<dbReference type="InterPro" id="IPR000836">
    <property type="entry name" value="PRTase_dom"/>
</dbReference>
<accession>A0AAW0DV95</accession>
<sequence length="237" mass="26749">MSNEVKHWHVTYNDIHNLIRKCTPKIASEFNPDLLLAIGMFFHASFPPLHVCSNRNTIQVEGQFQLLLLGFFPARVMRTFLREQTTNKTLQIQAIGLSLYEPVEGTSAEQIGQEVIRTQWLGADAGKMLVGKRILIVDEVDDTRKTLGYALSELQKDVEAELLNHPESQRDALRAATKFGIFVVHNKKKPKLAELPPGTPYYAGADVDDLWLDYPWEATNIEEHDQLAALDVKNASP</sequence>
<evidence type="ECO:0008006" key="5">
    <source>
        <dbReference type="Google" id="ProtNLM"/>
    </source>
</evidence>
<dbReference type="Gene3D" id="3.40.50.2020">
    <property type="match status" value="1"/>
</dbReference>
<dbReference type="PANTHER" id="PTHR43363">
    <property type="entry name" value="HYPOXANTHINE PHOSPHORIBOSYLTRANSFERASE"/>
    <property type="match status" value="1"/>
</dbReference>
<dbReference type="EMBL" id="JAYKXP010000007">
    <property type="protein sequence ID" value="KAK7056191.1"/>
    <property type="molecule type" value="Genomic_DNA"/>
</dbReference>
<keyword evidence="4" id="KW-1185">Reference proteome</keyword>
<proteinExistence type="predicted"/>
<dbReference type="PANTHER" id="PTHR43363:SF1">
    <property type="entry name" value="HYPOXANTHINE-GUANINE PHOSPHORIBOSYLTRANSFERASE"/>
    <property type="match status" value="1"/>
</dbReference>
<dbReference type="AlphaFoldDB" id="A0AAW0DV95"/>
<evidence type="ECO:0000313" key="4">
    <source>
        <dbReference type="Proteomes" id="UP001383192"/>
    </source>
</evidence>
<evidence type="ECO:0000256" key="1">
    <source>
        <dbReference type="ARBA" id="ARBA00022676"/>
    </source>
</evidence>
<dbReference type="GO" id="GO:0016757">
    <property type="term" value="F:glycosyltransferase activity"/>
    <property type="evidence" value="ECO:0007669"/>
    <property type="project" value="UniProtKB-KW"/>
</dbReference>